<dbReference type="Pfam" id="PF13375">
    <property type="entry name" value="RnfC_N"/>
    <property type="match status" value="1"/>
</dbReference>
<feature type="domain" description="RnfC Barrel sandwich hybrid" evidence="1">
    <location>
        <begin position="100"/>
        <end position="158"/>
    </location>
</feature>
<dbReference type="SUPFAM" id="SSF51230">
    <property type="entry name" value="Single hybrid motif"/>
    <property type="match status" value="1"/>
</dbReference>
<evidence type="ECO:0000313" key="2">
    <source>
        <dbReference type="EMBL" id="MPM83841.1"/>
    </source>
</evidence>
<dbReference type="InterPro" id="IPR011053">
    <property type="entry name" value="Single_hybrid_motif"/>
</dbReference>
<dbReference type="PANTHER" id="PTHR43034:SF2">
    <property type="entry name" value="ION-TRANSLOCATING OXIDOREDUCTASE COMPLEX SUBUNIT C"/>
    <property type="match status" value="1"/>
</dbReference>
<proteinExistence type="predicted"/>
<sequence>MRAAFMNNGKLLGDVNGIFSCCDCGLCSYYACNFGLSPSRMMARMKTGLRQNGYKPEKRIKGGVSQSFENTKVPTKRLMSRMGILQYDAETPLVEDGIAVSSVKIPLSMHIGAPSIPVVKAGDRVTKGQLIAEIPEKSLGARIHASISGTVTNVTNSSIEILAQ</sequence>
<dbReference type="GO" id="GO:0016020">
    <property type="term" value="C:membrane"/>
    <property type="evidence" value="ECO:0007669"/>
    <property type="project" value="InterPro"/>
</dbReference>
<dbReference type="InterPro" id="IPR026902">
    <property type="entry name" value="RnfC_N"/>
</dbReference>
<dbReference type="AlphaFoldDB" id="A0A645D3T8"/>
<name>A0A645D3T8_9ZZZZ</name>
<organism evidence="2">
    <name type="scientific">bioreactor metagenome</name>
    <dbReference type="NCBI Taxonomy" id="1076179"/>
    <lineage>
        <taxon>unclassified sequences</taxon>
        <taxon>metagenomes</taxon>
        <taxon>ecological metagenomes</taxon>
    </lineage>
</organism>
<comment type="caution">
    <text evidence="2">The sequence shown here is derived from an EMBL/GenBank/DDBJ whole genome shotgun (WGS) entry which is preliminary data.</text>
</comment>
<dbReference type="GO" id="GO:0009055">
    <property type="term" value="F:electron transfer activity"/>
    <property type="evidence" value="ECO:0007669"/>
    <property type="project" value="InterPro"/>
</dbReference>
<dbReference type="InterPro" id="IPR010208">
    <property type="entry name" value="Ion_transpt_RnfC/RsxC"/>
</dbReference>
<protein>
    <submittedName>
        <fullName evidence="2">Electron transport complex subunit RsxC</fullName>
    </submittedName>
</protein>
<reference evidence="2" key="1">
    <citation type="submission" date="2019-08" db="EMBL/GenBank/DDBJ databases">
        <authorList>
            <person name="Kucharzyk K."/>
            <person name="Murdoch R.W."/>
            <person name="Higgins S."/>
            <person name="Loffler F."/>
        </authorList>
    </citation>
    <scope>NUCLEOTIDE SEQUENCE</scope>
</reference>
<gene>
    <name evidence="2" type="primary">rsxC_17</name>
    <name evidence="2" type="ORF">SDC9_130910</name>
</gene>
<evidence type="ECO:0000259" key="1">
    <source>
        <dbReference type="Pfam" id="PF13375"/>
    </source>
</evidence>
<accession>A0A645D3T8</accession>
<dbReference type="Gene3D" id="2.40.50.100">
    <property type="match status" value="1"/>
</dbReference>
<dbReference type="GO" id="GO:0051539">
    <property type="term" value="F:4 iron, 4 sulfur cluster binding"/>
    <property type="evidence" value="ECO:0007669"/>
    <property type="project" value="InterPro"/>
</dbReference>
<dbReference type="PANTHER" id="PTHR43034">
    <property type="entry name" value="ION-TRANSLOCATING OXIDOREDUCTASE COMPLEX SUBUNIT C"/>
    <property type="match status" value="1"/>
</dbReference>
<dbReference type="EMBL" id="VSSQ01032548">
    <property type="protein sequence ID" value="MPM83841.1"/>
    <property type="molecule type" value="Genomic_DNA"/>
</dbReference>